<comment type="caution">
    <text evidence="2">The sequence shown here is derived from an EMBL/GenBank/DDBJ whole genome shotgun (WGS) entry which is preliminary data.</text>
</comment>
<feature type="region of interest" description="Disordered" evidence="1">
    <location>
        <begin position="1"/>
        <end position="22"/>
    </location>
</feature>
<evidence type="ECO:0000313" key="2">
    <source>
        <dbReference type="EMBL" id="KKN00381.1"/>
    </source>
</evidence>
<proteinExistence type="predicted"/>
<accession>A0A0F9PH82</accession>
<gene>
    <name evidence="2" type="ORF">LCGC14_1138390</name>
</gene>
<protein>
    <submittedName>
        <fullName evidence="2">Uncharacterized protein</fullName>
    </submittedName>
</protein>
<dbReference type="AlphaFoldDB" id="A0A0F9PH82"/>
<name>A0A0F9PH82_9ZZZZ</name>
<organism evidence="2">
    <name type="scientific">marine sediment metagenome</name>
    <dbReference type="NCBI Taxonomy" id="412755"/>
    <lineage>
        <taxon>unclassified sequences</taxon>
        <taxon>metagenomes</taxon>
        <taxon>ecological metagenomes</taxon>
    </lineage>
</organism>
<evidence type="ECO:0000256" key="1">
    <source>
        <dbReference type="SAM" id="MobiDB-lite"/>
    </source>
</evidence>
<sequence length="38" mass="4229">MSQHLQNCPFSLHHPDTTDPLIDNVVESADPLELGQTQ</sequence>
<dbReference type="EMBL" id="LAZR01005383">
    <property type="protein sequence ID" value="KKN00381.1"/>
    <property type="molecule type" value="Genomic_DNA"/>
</dbReference>
<reference evidence="2" key="1">
    <citation type="journal article" date="2015" name="Nature">
        <title>Complex archaea that bridge the gap between prokaryotes and eukaryotes.</title>
        <authorList>
            <person name="Spang A."/>
            <person name="Saw J.H."/>
            <person name="Jorgensen S.L."/>
            <person name="Zaremba-Niedzwiedzka K."/>
            <person name="Martijn J."/>
            <person name="Lind A.E."/>
            <person name="van Eijk R."/>
            <person name="Schleper C."/>
            <person name="Guy L."/>
            <person name="Ettema T.J."/>
        </authorList>
    </citation>
    <scope>NUCLEOTIDE SEQUENCE</scope>
</reference>